<feature type="region of interest" description="Disordered" evidence="3">
    <location>
        <begin position="564"/>
        <end position="595"/>
    </location>
</feature>
<gene>
    <name evidence="5" type="ORF">MSPICULIGERA_LOCUS22237</name>
</gene>
<organism evidence="5 6">
    <name type="scientific">Mesorhabditis spiculigera</name>
    <dbReference type="NCBI Taxonomy" id="96644"/>
    <lineage>
        <taxon>Eukaryota</taxon>
        <taxon>Metazoa</taxon>
        <taxon>Ecdysozoa</taxon>
        <taxon>Nematoda</taxon>
        <taxon>Chromadorea</taxon>
        <taxon>Rhabditida</taxon>
        <taxon>Rhabditina</taxon>
        <taxon>Rhabditomorpha</taxon>
        <taxon>Rhabditoidea</taxon>
        <taxon>Rhabditidae</taxon>
        <taxon>Mesorhabditinae</taxon>
        <taxon>Mesorhabditis</taxon>
    </lineage>
</organism>
<name>A0AA36DDC4_9BILA</name>
<feature type="compositionally biased region" description="Basic and acidic residues" evidence="3">
    <location>
        <begin position="565"/>
        <end position="593"/>
    </location>
</feature>
<evidence type="ECO:0000313" key="6">
    <source>
        <dbReference type="Proteomes" id="UP001177023"/>
    </source>
</evidence>
<dbReference type="CDD" id="cd01400">
    <property type="entry name" value="6PGL"/>
    <property type="match status" value="1"/>
</dbReference>
<evidence type="ECO:0000313" key="5">
    <source>
        <dbReference type="EMBL" id="CAJ0584175.1"/>
    </source>
</evidence>
<evidence type="ECO:0000256" key="1">
    <source>
        <dbReference type="ARBA" id="ARBA00009078"/>
    </source>
</evidence>
<dbReference type="GO" id="GO:0030688">
    <property type="term" value="C:preribosome, small subunit precursor"/>
    <property type="evidence" value="ECO:0007669"/>
    <property type="project" value="TreeGrafter"/>
</dbReference>
<dbReference type="GO" id="GO:0042274">
    <property type="term" value="P:ribosomal small subunit biogenesis"/>
    <property type="evidence" value="ECO:0007669"/>
    <property type="project" value="InterPro"/>
</dbReference>
<dbReference type="Pfam" id="PF04180">
    <property type="entry name" value="LTV"/>
    <property type="match status" value="1"/>
</dbReference>
<keyword evidence="6" id="KW-1185">Reference proteome</keyword>
<dbReference type="GO" id="GO:0005634">
    <property type="term" value="C:nucleus"/>
    <property type="evidence" value="ECO:0007669"/>
    <property type="project" value="TreeGrafter"/>
</dbReference>
<dbReference type="AlphaFoldDB" id="A0AA36DDC4"/>
<protein>
    <recommendedName>
        <fullName evidence="2">Protein LTV1 homolog</fullName>
    </recommendedName>
</protein>
<evidence type="ECO:0000256" key="3">
    <source>
        <dbReference type="SAM" id="MobiDB-lite"/>
    </source>
</evidence>
<dbReference type="SUPFAM" id="SSF100950">
    <property type="entry name" value="NagB/RpiA/CoA transferase-like"/>
    <property type="match status" value="1"/>
</dbReference>
<feature type="domain" description="Glucosamine/galactosamine-6-phosphate isomerase" evidence="4">
    <location>
        <begin position="90"/>
        <end position="186"/>
    </location>
</feature>
<accession>A0AA36DDC4</accession>
<comment type="caution">
    <text evidence="5">The sequence shown here is derived from an EMBL/GenBank/DDBJ whole genome shotgun (WGS) entry which is preliminary data.</text>
</comment>
<dbReference type="InterPro" id="IPR005900">
    <property type="entry name" value="6-phosphogluconolactonase_DevB"/>
</dbReference>
<dbReference type="Gene3D" id="3.40.50.1360">
    <property type="match status" value="2"/>
</dbReference>
<dbReference type="InterPro" id="IPR007307">
    <property type="entry name" value="Ltv1"/>
</dbReference>
<dbReference type="Pfam" id="PF01182">
    <property type="entry name" value="Glucosamine_iso"/>
    <property type="match status" value="1"/>
</dbReference>
<sequence>MSLTVAGGHTPEVIIGETPEAYKEHLKNYLEEILKKLLSAHGIVSVGVSGGSMPQLIVPILFSIEGLNWRRIRLFMIKLRQELQPEMIGLRQARYDLLLLGMGPDGHTASLFPNSRMFKHQEAGVIAVDDSPKPPPKRITLSANAINNAKNVAFLITGEEKAEVLKAVLDGDLRYPAAGVRPISNKLKFIIDKPAASKIQATRKRQFFNKKNAVRFRLLPGGGAAGQSSADGKDVKGRFIPTEQQLEEQHECGVFFDDDYDYMQHLRSAEDKAEMVAMEMEPVPPSNVKVQKMLPPPMPSFLFGGLDSMKSKKEPALDPEVENLLLGGEAEEELEDDFLQLAGGALDSTAFSFREADEYDSAEDEEEYIERLAYRSGARYEYSGFDDDQESEEEDDKVVHRDPVAQRDIDQGFEQFMDHAYGSEQIGGLEHDDPRMQGVLDPNNPRIIKLISRQKGLPEYDPEYAKEDVRKRIRNWKEEDKEETEMVEVDEGASKRLKWDCESFTTQYSNIYNRPTQIREAPGKLSKKALRRLQAAEPADTQMDEDCEMMDDDESVISTVSTLRPKGETPEERRARKAAIKEVQRERRAEKKMNKTAFAEAAQRFKQDKLNAMKYKPMA</sequence>
<dbReference type="GO" id="GO:0005829">
    <property type="term" value="C:cytosol"/>
    <property type="evidence" value="ECO:0007669"/>
    <property type="project" value="TreeGrafter"/>
</dbReference>
<dbReference type="GO" id="GO:0000056">
    <property type="term" value="P:ribosomal small subunit export from nucleus"/>
    <property type="evidence" value="ECO:0007669"/>
    <property type="project" value="TreeGrafter"/>
</dbReference>
<dbReference type="GO" id="GO:0006098">
    <property type="term" value="P:pentose-phosphate shunt"/>
    <property type="evidence" value="ECO:0007669"/>
    <property type="project" value="InterPro"/>
</dbReference>
<feature type="non-terminal residue" evidence="5">
    <location>
        <position position="619"/>
    </location>
</feature>
<dbReference type="InterPro" id="IPR006148">
    <property type="entry name" value="Glc/Gal-6P_isomerase"/>
</dbReference>
<comment type="similarity">
    <text evidence="1">Belongs to the LTV1 family.</text>
</comment>
<proteinExistence type="inferred from homology"/>
<dbReference type="GO" id="GO:0017057">
    <property type="term" value="F:6-phosphogluconolactonase activity"/>
    <property type="evidence" value="ECO:0007669"/>
    <property type="project" value="InterPro"/>
</dbReference>
<dbReference type="PANTHER" id="PTHR21531">
    <property type="entry name" value="LOW-TEMPERATURE VIABILITY PROTEIN LTV1-RELATED"/>
    <property type="match status" value="1"/>
</dbReference>
<dbReference type="InterPro" id="IPR037171">
    <property type="entry name" value="NagB/RpiA_transferase-like"/>
</dbReference>
<dbReference type="PANTHER" id="PTHR21531:SF0">
    <property type="entry name" value="PROTEIN LTV1 HOMOLOG"/>
    <property type="match status" value="1"/>
</dbReference>
<evidence type="ECO:0000256" key="2">
    <source>
        <dbReference type="ARBA" id="ARBA00021561"/>
    </source>
</evidence>
<reference evidence="5" key="1">
    <citation type="submission" date="2023-06" db="EMBL/GenBank/DDBJ databases">
        <authorList>
            <person name="Delattre M."/>
        </authorList>
    </citation>
    <scope>NUCLEOTIDE SEQUENCE</scope>
    <source>
        <strain evidence="5">AF72</strain>
    </source>
</reference>
<dbReference type="GO" id="GO:0005975">
    <property type="term" value="P:carbohydrate metabolic process"/>
    <property type="evidence" value="ECO:0007669"/>
    <property type="project" value="InterPro"/>
</dbReference>
<dbReference type="EMBL" id="CATQJA010002687">
    <property type="protein sequence ID" value="CAJ0584175.1"/>
    <property type="molecule type" value="Genomic_DNA"/>
</dbReference>
<evidence type="ECO:0000259" key="4">
    <source>
        <dbReference type="Pfam" id="PF01182"/>
    </source>
</evidence>
<dbReference type="Proteomes" id="UP001177023">
    <property type="component" value="Unassembled WGS sequence"/>
</dbReference>